<name>A0A1H8G528_9PROT</name>
<dbReference type="AlphaFoldDB" id="A0A1H8G528"/>
<organism evidence="1 2">
    <name type="scientific">Nitrosospira multiformis</name>
    <dbReference type="NCBI Taxonomy" id="1231"/>
    <lineage>
        <taxon>Bacteria</taxon>
        <taxon>Pseudomonadati</taxon>
        <taxon>Pseudomonadota</taxon>
        <taxon>Betaproteobacteria</taxon>
        <taxon>Nitrosomonadales</taxon>
        <taxon>Nitrosomonadaceae</taxon>
        <taxon>Nitrosospira</taxon>
    </lineage>
</organism>
<protein>
    <recommendedName>
        <fullName evidence="3">Virulence factor Evf domain-containing protein</fullName>
    </recommendedName>
</protein>
<proteinExistence type="predicted"/>
<reference evidence="1 2" key="1">
    <citation type="submission" date="2016-10" db="EMBL/GenBank/DDBJ databases">
        <authorList>
            <person name="de Groot N.N."/>
        </authorList>
    </citation>
    <scope>NUCLEOTIDE SEQUENCE [LARGE SCALE GENOMIC DNA]</scope>
    <source>
        <strain evidence="1 2">Nl18</strain>
    </source>
</reference>
<dbReference type="RefSeq" id="WP_074745318.1">
    <property type="nucleotide sequence ID" value="NZ_FOCT01000004.1"/>
</dbReference>
<gene>
    <name evidence="1" type="ORF">SAMN05216404_10496</name>
</gene>
<evidence type="ECO:0008006" key="3">
    <source>
        <dbReference type="Google" id="ProtNLM"/>
    </source>
</evidence>
<sequence length="257" mass="28582">MNTITPASAHHFLNNVELPESSSGFEAIDRGPVIDFDAQKNQAMVVASDIVSFVKGVSAERRQDIANCSLLAQLAANKKVPDKTRIIDWYKAYFDVLENLGWVLQDKGFSSYKEHADGLEAHEAIIKVATVLLGPAPTALALVVSTLEAMKSMDPNKPWITLFDRESKTLNTAHFQVSLAQPGENDDFFITMMAFTLKAESILTQVLFFKIRKDRVELENCSGKVTVNDTVLESIRDKIKDKIKAYTNEYIAALPDL</sequence>
<evidence type="ECO:0000313" key="2">
    <source>
        <dbReference type="Proteomes" id="UP000183898"/>
    </source>
</evidence>
<evidence type="ECO:0000313" key="1">
    <source>
        <dbReference type="EMBL" id="SEN38989.1"/>
    </source>
</evidence>
<dbReference type="Proteomes" id="UP000183898">
    <property type="component" value="Unassembled WGS sequence"/>
</dbReference>
<dbReference type="EMBL" id="FOCT01000004">
    <property type="protein sequence ID" value="SEN38989.1"/>
    <property type="molecule type" value="Genomic_DNA"/>
</dbReference>
<accession>A0A1H8G528</accession>